<feature type="non-terminal residue" evidence="13">
    <location>
        <position position="1206"/>
    </location>
</feature>
<evidence type="ECO:0000256" key="4">
    <source>
        <dbReference type="ARBA" id="ARBA00022475"/>
    </source>
</evidence>
<dbReference type="OrthoDB" id="1735926at2759"/>
<feature type="compositionally biased region" description="Basic residues" evidence="10">
    <location>
        <begin position="44"/>
        <end position="62"/>
    </location>
</feature>
<feature type="transmembrane region" description="Helical" evidence="9">
    <location>
        <begin position="531"/>
        <end position="549"/>
    </location>
</feature>
<evidence type="ECO:0000256" key="10">
    <source>
        <dbReference type="SAM" id="MobiDB-lite"/>
    </source>
</evidence>
<dbReference type="InterPro" id="IPR011531">
    <property type="entry name" value="HCO3_transpt-like_TM_dom"/>
</dbReference>
<dbReference type="GO" id="GO:0051453">
    <property type="term" value="P:regulation of intracellular pH"/>
    <property type="evidence" value="ECO:0007669"/>
    <property type="project" value="TreeGrafter"/>
</dbReference>
<feature type="transmembrane region" description="Helical" evidence="9">
    <location>
        <begin position="857"/>
        <end position="883"/>
    </location>
</feature>
<dbReference type="STRING" id="407821.A0A087UTE3"/>
<evidence type="ECO:0000259" key="12">
    <source>
        <dbReference type="Pfam" id="PF07565"/>
    </source>
</evidence>
<dbReference type="GO" id="GO:0008510">
    <property type="term" value="F:sodium:bicarbonate symporter activity"/>
    <property type="evidence" value="ECO:0007669"/>
    <property type="project" value="TreeGrafter"/>
</dbReference>
<feature type="region of interest" description="Disordered" evidence="10">
    <location>
        <begin position="1155"/>
        <end position="1206"/>
    </location>
</feature>
<feature type="transmembrane region" description="Helical" evidence="9">
    <location>
        <begin position="612"/>
        <end position="637"/>
    </location>
</feature>
<gene>
    <name evidence="13" type="ORF">X975_16003</name>
</gene>
<evidence type="ECO:0000313" key="13">
    <source>
        <dbReference type="EMBL" id="KFM80632.1"/>
    </source>
</evidence>
<feature type="compositionally biased region" description="Polar residues" evidence="10">
    <location>
        <begin position="237"/>
        <end position="247"/>
    </location>
</feature>
<keyword evidence="3 9" id="KW-0813">Transport</keyword>
<evidence type="ECO:0000256" key="3">
    <source>
        <dbReference type="ARBA" id="ARBA00022448"/>
    </source>
</evidence>
<feature type="transmembrane region" description="Helical" evidence="9">
    <location>
        <begin position="556"/>
        <end position="575"/>
    </location>
</feature>
<dbReference type="EMBL" id="KK121514">
    <property type="protein sequence ID" value="KFM80632.1"/>
    <property type="molecule type" value="Genomic_DNA"/>
</dbReference>
<feature type="transmembrane region" description="Helical" evidence="9">
    <location>
        <begin position="763"/>
        <end position="781"/>
    </location>
</feature>
<evidence type="ECO:0000256" key="5">
    <source>
        <dbReference type="ARBA" id="ARBA00022692"/>
    </source>
</evidence>
<evidence type="ECO:0000256" key="8">
    <source>
        <dbReference type="ARBA" id="ARBA00023136"/>
    </source>
</evidence>
<dbReference type="InterPro" id="IPR013769">
    <property type="entry name" value="Band3_cytoplasmic_dom"/>
</dbReference>
<dbReference type="InterPro" id="IPR003020">
    <property type="entry name" value="HCO3_transpt_euk"/>
</dbReference>
<evidence type="ECO:0000259" key="11">
    <source>
        <dbReference type="Pfam" id="PF00955"/>
    </source>
</evidence>
<feature type="transmembrane region" description="Helical" evidence="9">
    <location>
        <begin position="983"/>
        <end position="1001"/>
    </location>
</feature>
<evidence type="ECO:0000313" key="14">
    <source>
        <dbReference type="Proteomes" id="UP000054359"/>
    </source>
</evidence>
<feature type="transmembrane region" description="Helical" evidence="9">
    <location>
        <begin position="812"/>
        <end position="831"/>
    </location>
</feature>
<feature type="domain" description="Bicarbonate transporter-like transmembrane" evidence="11">
    <location>
        <begin position="498"/>
        <end position="1042"/>
    </location>
</feature>
<dbReference type="Gene3D" id="1.10.287.570">
    <property type="entry name" value="Helical hairpin bin"/>
    <property type="match status" value="1"/>
</dbReference>
<dbReference type="Pfam" id="PF07565">
    <property type="entry name" value="Band_3_cyto"/>
    <property type="match status" value="1"/>
</dbReference>
<evidence type="ECO:0000256" key="7">
    <source>
        <dbReference type="ARBA" id="ARBA00023065"/>
    </source>
</evidence>
<keyword evidence="5 9" id="KW-0812">Transmembrane</keyword>
<feature type="region of interest" description="Disordered" evidence="10">
    <location>
        <begin position="1"/>
        <end position="26"/>
    </location>
</feature>
<dbReference type="GO" id="GO:0005452">
    <property type="term" value="F:solute:inorganic anion antiporter activity"/>
    <property type="evidence" value="ECO:0007669"/>
    <property type="project" value="InterPro"/>
</dbReference>
<evidence type="ECO:0000256" key="9">
    <source>
        <dbReference type="RuleBase" id="RU362035"/>
    </source>
</evidence>
<keyword evidence="7 9" id="KW-0406">Ion transport</keyword>
<feature type="region of interest" description="Disordered" evidence="10">
    <location>
        <begin position="44"/>
        <end position="84"/>
    </location>
</feature>
<evidence type="ECO:0000256" key="2">
    <source>
        <dbReference type="ARBA" id="ARBA00010993"/>
    </source>
</evidence>
<dbReference type="Gene3D" id="3.40.930.10">
    <property type="entry name" value="Mannitol-specific EII, Chain A"/>
    <property type="match status" value="1"/>
</dbReference>
<keyword evidence="14" id="KW-1185">Reference proteome</keyword>
<feature type="transmembrane region" description="Helical" evidence="9">
    <location>
        <begin position="940"/>
        <end position="962"/>
    </location>
</feature>
<feature type="compositionally biased region" description="Low complexity" evidence="10">
    <location>
        <begin position="299"/>
        <end position="317"/>
    </location>
</feature>
<dbReference type="Pfam" id="PF00955">
    <property type="entry name" value="HCO3_cotransp"/>
    <property type="match status" value="1"/>
</dbReference>
<comment type="subcellular location">
    <subcellularLocation>
        <location evidence="1">Cell membrane</location>
        <topology evidence="1">Multi-pass membrane protein</topology>
    </subcellularLocation>
    <subcellularLocation>
        <location evidence="9">Membrane</location>
        <topology evidence="9">Multi-pass membrane protein</topology>
    </subcellularLocation>
</comment>
<keyword evidence="4" id="KW-1003">Cell membrane</keyword>
<dbReference type="PANTHER" id="PTHR11453">
    <property type="entry name" value="ANION EXCHANGE PROTEIN"/>
    <property type="match status" value="1"/>
</dbReference>
<reference evidence="13 14" key="1">
    <citation type="submission" date="2013-11" db="EMBL/GenBank/DDBJ databases">
        <title>Genome sequencing of Stegodyphus mimosarum.</title>
        <authorList>
            <person name="Bechsgaard J."/>
        </authorList>
    </citation>
    <scope>NUCLEOTIDE SEQUENCE [LARGE SCALE GENOMIC DNA]</scope>
</reference>
<dbReference type="FunFam" id="1.10.287.570:FF:000001">
    <property type="entry name" value="Anion exchange protein"/>
    <property type="match status" value="1"/>
</dbReference>
<keyword evidence="8 9" id="KW-0472">Membrane</keyword>
<dbReference type="GO" id="GO:0005886">
    <property type="term" value="C:plasma membrane"/>
    <property type="evidence" value="ECO:0007669"/>
    <property type="project" value="UniProtKB-SubCell"/>
</dbReference>
<dbReference type="PANTHER" id="PTHR11453:SF36">
    <property type="entry name" value="ANION EXCHANGE PROTEIN"/>
    <property type="match status" value="1"/>
</dbReference>
<dbReference type="InterPro" id="IPR016152">
    <property type="entry name" value="PTrfase/Anion_transptr"/>
</dbReference>
<name>A0A087UTE3_STEMI</name>
<proteinExistence type="inferred from homology"/>
<organism evidence="13 14">
    <name type="scientific">Stegodyphus mimosarum</name>
    <name type="common">African social velvet spider</name>
    <dbReference type="NCBI Taxonomy" id="407821"/>
    <lineage>
        <taxon>Eukaryota</taxon>
        <taxon>Metazoa</taxon>
        <taxon>Ecdysozoa</taxon>
        <taxon>Arthropoda</taxon>
        <taxon>Chelicerata</taxon>
        <taxon>Arachnida</taxon>
        <taxon>Araneae</taxon>
        <taxon>Araneomorphae</taxon>
        <taxon>Entelegynae</taxon>
        <taxon>Eresoidea</taxon>
        <taxon>Eresidae</taxon>
        <taxon>Stegodyphus</taxon>
    </lineage>
</organism>
<dbReference type="OMA" id="FCVAVRY"/>
<accession>A0A087UTE3</accession>
<dbReference type="PRINTS" id="PR01231">
    <property type="entry name" value="HCO3TRNSPORT"/>
</dbReference>
<feature type="transmembrane region" description="Helical" evidence="9">
    <location>
        <begin position="725"/>
        <end position="743"/>
    </location>
</feature>
<comment type="similarity">
    <text evidence="2 9">Belongs to the anion exchanger (TC 2.A.31) family.</text>
</comment>
<feature type="compositionally biased region" description="Basic and acidic residues" evidence="10">
    <location>
        <begin position="466"/>
        <end position="477"/>
    </location>
</feature>
<feature type="domain" description="Band 3 cytoplasmic" evidence="12">
    <location>
        <begin position="102"/>
        <end position="452"/>
    </location>
</feature>
<keyword evidence="6 9" id="KW-1133">Transmembrane helix</keyword>
<dbReference type="Proteomes" id="UP000054359">
    <property type="component" value="Unassembled WGS sequence"/>
</dbReference>
<evidence type="ECO:0000256" key="6">
    <source>
        <dbReference type="ARBA" id="ARBA00022989"/>
    </source>
</evidence>
<sequence length="1206" mass="134578">MNPSILEEAPRDPGVRVTHHSYTDKDFEGHRAHTVYVGLHVPGYHRRSHHRRHRHHHKNGHKKREDGTSAEYPNELHRPVTPPAERVHFILGEDEDGTHESHPLFSEMEELHYEGDEMEWRETARWIKFEEDVEEGGNRWSKPHVATISLHSLFELRSCILNGTVMLDLEATNLDQISDLVLENIVNAGHLQLEARDRIKEALLRRHRHQHERKHDKVDKGSRLPLIRSLADIGRNSSKSMFGSSTQLDKDAGSSPPTTPVNPAIAGEAKPNFAKYLGLPGSSPSTVGQDVMMKSPSCSSLNLGSNNSHSGHNSHNLADVSGGNSTSSADLQHRLNQAFMKKIPPGAEASNILVGEVDFLDRAIIAFVRLSQAANLGDLTEVPVPTRFLFILLGPSGNLGRYHEIGRAMATLMSDEVFHDVAYKAKSRQDLLAGVDEFLDAVTVLPPGAWDPSIRIEPPQQLPSQESRKKTEVQEVKVDEEEEEEKERQESGLKRSGRLFGGLINDVKRKLPWYISDFTDAFALQSVASIFFLYFACLTPIITFGGLLGDATEERIAAIESLLSGAICGILYGLFSGQPLTILGSTGPVLVFETILYDFCRDNDLEYLPLRLWIGIWTAIILIILVALDASALVCYITRFTEENFATLISLIFIYKSVEKVLDIGHYYPLSSSNIEFPGPCLCTPTNASSEFSEDMQWSLLNSTTCQMYNGTMSGAGCISSYPDVYLFSVILYASTFSIAVFLKEFKFTPFFPSKVRSTISDFAVVIAILLMTIADACVGLDTPKLQVPEKFQPTWHGRGWLISFFGEKNPWWTALAAVLPALLATILIFMDQQITAVIINRHENKLKKGCGYHLDLFVLAILIVICSFLGLPWFVAATVLAMTHVNSLRMESECSAPGEKPQFLGVREQRVTQICIFALVGLSVLFTSVLQHIPMPVLYGVFLYMGASSLKGSQFFDRILIMFMPQKYQPDYIFLRSVPTRRVHFFTLIQLACLIALWFIKSYKPISITFPLMLVVMIGVRKLLDFCFTQRELKILDDVMPESAKRSKEEEQKKLEEEMHGCLVPNASSGNVAITLANGNILKVPVEKFKDEPDQSAINISEQLAQSGIWQSIEQQAQQNIPVVVEPKVTNSSVSKKKRGKKKDAICDEEHKRLSTMAEEDDEDDCGIMIRIDAPTPTPSNVTSAHSSPKHSRKGSGGDQNETSV</sequence>
<dbReference type="NCBIfam" id="TIGR00834">
    <property type="entry name" value="ae"/>
    <property type="match status" value="1"/>
</dbReference>
<dbReference type="GO" id="GO:0008509">
    <property type="term" value="F:monoatomic anion transmembrane transporter activity"/>
    <property type="evidence" value="ECO:0007669"/>
    <property type="project" value="InterPro"/>
</dbReference>
<protein>
    <recommendedName>
        <fullName evidence="9">Anion exchange protein</fullName>
    </recommendedName>
</protein>
<dbReference type="AlphaFoldDB" id="A0A087UTE3"/>
<evidence type="ECO:0000256" key="1">
    <source>
        <dbReference type="ARBA" id="ARBA00004651"/>
    </source>
</evidence>
<feature type="region of interest" description="Disordered" evidence="10">
    <location>
        <begin position="298"/>
        <end position="329"/>
    </location>
</feature>
<feature type="region of interest" description="Disordered" evidence="10">
    <location>
        <begin position="237"/>
        <end position="261"/>
    </location>
</feature>
<feature type="transmembrane region" description="Helical" evidence="9">
    <location>
        <begin position="1007"/>
        <end position="1025"/>
    </location>
</feature>
<dbReference type="SUPFAM" id="SSF55804">
    <property type="entry name" value="Phoshotransferase/anion transport protein"/>
    <property type="match status" value="1"/>
</dbReference>
<feature type="region of interest" description="Disordered" evidence="10">
    <location>
        <begin position="452"/>
        <end position="491"/>
    </location>
</feature>
<feature type="transmembrane region" description="Helical" evidence="9">
    <location>
        <begin position="915"/>
        <end position="934"/>
    </location>
</feature>